<dbReference type="Pfam" id="PF14559">
    <property type="entry name" value="TPR_19"/>
    <property type="match status" value="1"/>
</dbReference>
<dbReference type="EMBL" id="SHKY01000001">
    <property type="protein sequence ID" value="RZU53651.1"/>
    <property type="molecule type" value="Genomic_DNA"/>
</dbReference>
<keyword evidence="1" id="KW-0802">TPR repeat</keyword>
<dbReference type="RefSeq" id="WP_130512116.1">
    <property type="nucleotide sequence ID" value="NZ_SHKY01000001.1"/>
</dbReference>
<dbReference type="PANTHER" id="PTHR12558:SF13">
    <property type="entry name" value="CELL DIVISION CYCLE PROTEIN 27 HOMOLOG"/>
    <property type="match status" value="1"/>
</dbReference>
<keyword evidence="3" id="KW-1185">Reference proteome</keyword>
<name>A0A4Q7ZS60_9ACTN</name>
<dbReference type="InterPro" id="IPR011990">
    <property type="entry name" value="TPR-like_helical_dom_sf"/>
</dbReference>
<evidence type="ECO:0000256" key="1">
    <source>
        <dbReference type="PROSITE-ProRule" id="PRU00339"/>
    </source>
</evidence>
<dbReference type="SMART" id="SM00028">
    <property type="entry name" value="TPR"/>
    <property type="match status" value="6"/>
</dbReference>
<evidence type="ECO:0000313" key="2">
    <source>
        <dbReference type="EMBL" id="RZU53651.1"/>
    </source>
</evidence>
<sequence length="431" mass="45267">MRRSAIIISGGVLAVALVVAGGALLPERGGRVAAVEPASAGAGGDATARLEQRVRRLPGDWNAWAELGAAYVQRARTTADPSHYASAERALRRSLEIRPAGNVPALTGLGALAAARHDFTAALRHGRDALTADPYRASAYGVVADALVELGRYDEAFQAVQKMVDLRPDTASYARASYTWELRGDLGRARATMGRALEAAASPSDAAFALYQLGELAFGSGDLATAAQHFDAGLRRDPAYLPLRVGQAKVRAARGDRAGAEAGYRAVLAVAPLPGYAAELGDLLAAAGDERAAEQQYGLVRVTREVQAAAGVAPDVEIALFDADHRQPGRALTAARQIYDRQPSIAAADALAWALHASGRSAEAVKYADQALRLGTRSAVLRYHRGMVLAAAGRVDAARADLEAALRMNPHFSVRHAPIARRTLASLGGPR</sequence>
<feature type="repeat" description="TPR" evidence="1">
    <location>
        <begin position="137"/>
        <end position="170"/>
    </location>
</feature>
<protein>
    <submittedName>
        <fullName evidence="2">Tfp pilus assembly protein PilF</fullName>
    </submittedName>
</protein>
<dbReference type="Pfam" id="PF13432">
    <property type="entry name" value="TPR_16"/>
    <property type="match status" value="2"/>
</dbReference>
<evidence type="ECO:0000313" key="3">
    <source>
        <dbReference type="Proteomes" id="UP000292564"/>
    </source>
</evidence>
<dbReference type="PANTHER" id="PTHR12558">
    <property type="entry name" value="CELL DIVISION CYCLE 16,23,27"/>
    <property type="match status" value="1"/>
</dbReference>
<feature type="repeat" description="TPR" evidence="1">
    <location>
        <begin position="207"/>
        <end position="240"/>
    </location>
</feature>
<reference evidence="2 3" key="1">
    <citation type="submission" date="2019-02" db="EMBL/GenBank/DDBJ databases">
        <title>Sequencing the genomes of 1000 actinobacteria strains.</title>
        <authorList>
            <person name="Klenk H.-P."/>
        </authorList>
    </citation>
    <scope>NUCLEOTIDE SEQUENCE [LARGE SCALE GENOMIC DNA]</scope>
    <source>
        <strain evidence="2 3">DSM 45162</strain>
    </source>
</reference>
<accession>A0A4Q7ZS60</accession>
<proteinExistence type="predicted"/>
<gene>
    <name evidence="2" type="ORF">EV385_5582</name>
</gene>
<dbReference type="Gene3D" id="1.25.40.10">
    <property type="entry name" value="Tetratricopeptide repeat domain"/>
    <property type="match status" value="3"/>
</dbReference>
<dbReference type="AlphaFoldDB" id="A0A4Q7ZS60"/>
<dbReference type="SUPFAM" id="SSF48452">
    <property type="entry name" value="TPR-like"/>
    <property type="match status" value="2"/>
</dbReference>
<dbReference type="PROSITE" id="PS50005">
    <property type="entry name" value="TPR"/>
    <property type="match status" value="2"/>
</dbReference>
<organism evidence="2 3">
    <name type="scientific">Krasilnikovia cinnamomea</name>
    <dbReference type="NCBI Taxonomy" id="349313"/>
    <lineage>
        <taxon>Bacteria</taxon>
        <taxon>Bacillati</taxon>
        <taxon>Actinomycetota</taxon>
        <taxon>Actinomycetes</taxon>
        <taxon>Micromonosporales</taxon>
        <taxon>Micromonosporaceae</taxon>
        <taxon>Krasilnikovia</taxon>
    </lineage>
</organism>
<comment type="caution">
    <text evidence="2">The sequence shown here is derived from an EMBL/GenBank/DDBJ whole genome shotgun (WGS) entry which is preliminary data.</text>
</comment>
<dbReference type="InterPro" id="IPR019734">
    <property type="entry name" value="TPR_rpt"/>
</dbReference>
<dbReference type="Proteomes" id="UP000292564">
    <property type="component" value="Unassembled WGS sequence"/>
</dbReference>
<dbReference type="OrthoDB" id="5477158at2"/>